<evidence type="ECO:0008006" key="3">
    <source>
        <dbReference type="Google" id="ProtNLM"/>
    </source>
</evidence>
<evidence type="ECO:0000313" key="2">
    <source>
        <dbReference type="Proteomes" id="UP000266643"/>
    </source>
</evidence>
<evidence type="ECO:0000313" key="1">
    <source>
        <dbReference type="EMBL" id="RHY50559.1"/>
    </source>
</evidence>
<name>A0A397CVR1_APHAT</name>
<sequence>MRYVSYTEACWHNLGFQCQWSSHSVEVLPVHLPGKQPVRFDENVNESDVQHISGATQLTKFFELCAFPQTRDENPTLKYPDVVYHYVWHRKLRQWKPRLRMTNKLSRLQGVSPRDKERYCLRVLLIHQPLPSSFESLRTVNGTVHQLFEDACVALGLMESDLEWFHCMDEGRHFRLPKSLRNLFCVILCFCNPTDVRKLWTEFYSALSEDFEFQLAGDPNKEAQVLGKTLTDIDYHLQPMGSSLQSFVDANKLPPIPDTFVGEVVLDPNPFVADEMRFLAREKTKLDAIRGRLHSGTHEHKSFFDRVMVALERPEEGRLFFLEGEGGSGKTYISQIILAE</sequence>
<dbReference type="PANTHER" id="PTHR10492:SF57">
    <property type="entry name" value="ATP-DEPENDENT DNA HELICASE"/>
    <property type="match status" value="1"/>
</dbReference>
<dbReference type="PANTHER" id="PTHR10492">
    <property type="match status" value="1"/>
</dbReference>
<dbReference type="AlphaFoldDB" id="A0A397CVR1"/>
<gene>
    <name evidence="1" type="ORF">DYB30_006131</name>
</gene>
<dbReference type="EMBL" id="QUTD01007363">
    <property type="protein sequence ID" value="RHY50559.1"/>
    <property type="molecule type" value="Genomic_DNA"/>
</dbReference>
<reference evidence="1 2" key="1">
    <citation type="submission" date="2018-08" db="EMBL/GenBank/DDBJ databases">
        <title>Aphanomyces genome sequencing and annotation.</title>
        <authorList>
            <person name="Minardi D."/>
            <person name="Oidtmann B."/>
            <person name="Van Der Giezen M."/>
            <person name="Studholme D.J."/>
        </authorList>
    </citation>
    <scope>NUCLEOTIDE SEQUENCE [LARGE SCALE GENOMIC DNA]</scope>
    <source>
        <strain evidence="1 2">D2</strain>
    </source>
</reference>
<protein>
    <recommendedName>
        <fullName evidence="3">ATP-dependent DNA helicase</fullName>
    </recommendedName>
</protein>
<proteinExistence type="predicted"/>
<feature type="non-terminal residue" evidence="1">
    <location>
        <position position="340"/>
    </location>
</feature>
<accession>A0A397CVR1</accession>
<organism evidence="1 2">
    <name type="scientific">Aphanomyces astaci</name>
    <name type="common">Crayfish plague agent</name>
    <dbReference type="NCBI Taxonomy" id="112090"/>
    <lineage>
        <taxon>Eukaryota</taxon>
        <taxon>Sar</taxon>
        <taxon>Stramenopiles</taxon>
        <taxon>Oomycota</taxon>
        <taxon>Saprolegniomycetes</taxon>
        <taxon>Saprolegniales</taxon>
        <taxon>Verrucalvaceae</taxon>
        <taxon>Aphanomyces</taxon>
    </lineage>
</organism>
<comment type="caution">
    <text evidence="1">The sequence shown here is derived from an EMBL/GenBank/DDBJ whole genome shotgun (WGS) entry which is preliminary data.</text>
</comment>
<dbReference type="Proteomes" id="UP000266643">
    <property type="component" value="Unassembled WGS sequence"/>
</dbReference>